<evidence type="ECO:0000313" key="1">
    <source>
        <dbReference type="EMBL" id="GAF94543.1"/>
    </source>
</evidence>
<dbReference type="EMBL" id="BARS01013209">
    <property type="protein sequence ID" value="GAF94543.1"/>
    <property type="molecule type" value="Genomic_DNA"/>
</dbReference>
<reference evidence="1" key="1">
    <citation type="journal article" date="2014" name="Front. Microbiol.">
        <title>High frequency of phylogenetically diverse reductive dehalogenase-homologous genes in deep subseafloor sedimentary metagenomes.</title>
        <authorList>
            <person name="Kawai M."/>
            <person name="Futagami T."/>
            <person name="Toyoda A."/>
            <person name="Takaki Y."/>
            <person name="Nishi S."/>
            <person name="Hori S."/>
            <person name="Arai W."/>
            <person name="Tsubouchi T."/>
            <person name="Morono Y."/>
            <person name="Uchiyama I."/>
            <person name="Ito T."/>
            <person name="Fujiyama A."/>
            <person name="Inagaki F."/>
            <person name="Takami H."/>
        </authorList>
    </citation>
    <scope>NUCLEOTIDE SEQUENCE</scope>
    <source>
        <strain evidence="1">Expedition CK06-06</strain>
    </source>
</reference>
<gene>
    <name evidence="1" type="ORF">S01H1_23088</name>
</gene>
<protein>
    <submittedName>
        <fullName evidence="1">Uncharacterized protein</fullName>
    </submittedName>
</protein>
<sequence length="47" mass="5460">MKTIKFYPSDRSLINLDGKLLRGYTIDSIPDNINSWFNYKGLTYVTS</sequence>
<dbReference type="AlphaFoldDB" id="X0TLX1"/>
<proteinExistence type="predicted"/>
<accession>X0TLX1</accession>
<comment type="caution">
    <text evidence="1">The sequence shown here is derived from an EMBL/GenBank/DDBJ whole genome shotgun (WGS) entry which is preliminary data.</text>
</comment>
<name>X0TLX1_9ZZZZ</name>
<organism evidence="1">
    <name type="scientific">marine sediment metagenome</name>
    <dbReference type="NCBI Taxonomy" id="412755"/>
    <lineage>
        <taxon>unclassified sequences</taxon>
        <taxon>metagenomes</taxon>
        <taxon>ecological metagenomes</taxon>
    </lineage>
</organism>